<evidence type="ECO:0000313" key="2">
    <source>
        <dbReference type="Proteomes" id="UP000267096"/>
    </source>
</evidence>
<gene>
    <name evidence="1" type="ORF">ASIM_LOCUS15821</name>
</gene>
<keyword evidence="2" id="KW-1185">Reference proteome</keyword>
<sequence>MPPNANSTIVSVEINRFAAGNASEEADGKICSVSLKFDMPQQQMECIVRRNYVKRNMPMIVLMQFGGPENYSIVNSSKGIVA</sequence>
<dbReference type="EMBL" id="UYRR01032589">
    <property type="protein sequence ID" value="VDK56125.1"/>
    <property type="molecule type" value="Genomic_DNA"/>
</dbReference>
<name>A0A0M3K623_ANISI</name>
<evidence type="ECO:0000313" key="1">
    <source>
        <dbReference type="EMBL" id="VDK56125.1"/>
    </source>
</evidence>
<dbReference type="Proteomes" id="UP000267096">
    <property type="component" value="Unassembled WGS sequence"/>
</dbReference>
<dbReference type="WBParaSite" id="ASIM_0001641401-mRNA-1">
    <property type="protein sequence ID" value="ASIM_0001641401-mRNA-1"/>
    <property type="gene ID" value="ASIM_0001641401"/>
</dbReference>
<evidence type="ECO:0000313" key="3">
    <source>
        <dbReference type="WBParaSite" id="ASIM_0001641401-mRNA-1"/>
    </source>
</evidence>
<dbReference type="AlphaFoldDB" id="A0A0M3K623"/>
<organism evidence="3">
    <name type="scientific">Anisakis simplex</name>
    <name type="common">Herring worm</name>
    <dbReference type="NCBI Taxonomy" id="6269"/>
    <lineage>
        <taxon>Eukaryota</taxon>
        <taxon>Metazoa</taxon>
        <taxon>Ecdysozoa</taxon>
        <taxon>Nematoda</taxon>
        <taxon>Chromadorea</taxon>
        <taxon>Rhabditida</taxon>
        <taxon>Spirurina</taxon>
        <taxon>Ascaridomorpha</taxon>
        <taxon>Ascaridoidea</taxon>
        <taxon>Anisakidae</taxon>
        <taxon>Anisakis</taxon>
        <taxon>Anisakis simplex complex</taxon>
    </lineage>
</organism>
<protein>
    <submittedName>
        <fullName evidence="3">MSP domain-containing protein</fullName>
    </submittedName>
</protein>
<reference evidence="1 2" key="2">
    <citation type="submission" date="2018-11" db="EMBL/GenBank/DDBJ databases">
        <authorList>
            <consortium name="Pathogen Informatics"/>
        </authorList>
    </citation>
    <scope>NUCLEOTIDE SEQUENCE [LARGE SCALE GENOMIC DNA]</scope>
</reference>
<reference evidence="3" key="1">
    <citation type="submission" date="2017-02" db="UniProtKB">
        <authorList>
            <consortium name="WormBaseParasite"/>
        </authorList>
    </citation>
    <scope>IDENTIFICATION</scope>
</reference>
<accession>A0A0M3K623</accession>
<proteinExistence type="predicted"/>